<comment type="caution">
    <text evidence="1">The sequence shown here is derived from an EMBL/GenBank/DDBJ whole genome shotgun (WGS) entry which is preliminary data.</text>
</comment>
<name>A0A699L8B7_TANCI</name>
<dbReference type="EMBL" id="BKCJ010584657">
    <property type="protein sequence ID" value="GFB24786.1"/>
    <property type="molecule type" value="Genomic_DNA"/>
</dbReference>
<organism evidence="1">
    <name type="scientific">Tanacetum cinerariifolium</name>
    <name type="common">Dalmatian daisy</name>
    <name type="synonym">Chrysanthemum cinerariifolium</name>
    <dbReference type="NCBI Taxonomy" id="118510"/>
    <lineage>
        <taxon>Eukaryota</taxon>
        <taxon>Viridiplantae</taxon>
        <taxon>Streptophyta</taxon>
        <taxon>Embryophyta</taxon>
        <taxon>Tracheophyta</taxon>
        <taxon>Spermatophyta</taxon>
        <taxon>Magnoliopsida</taxon>
        <taxon>eudicotyledons</taxon>
        <taxon>Gunneridae</taxon>
        <taxon>Pentapetalae</taxon>
        <taxon>asterids</taxon>
        <taxon>campanulids</taxon>
        <taxon>Asterales</taxon>
        <taxon>Asteraceae</taxon>
        <taxon>Asteroideae</taxon>
        <taxon>Anthemideae</taxon>
        <taxon>Anthemidinae</taxon>
        <taxon>Tanacetum</taxon>
    </lineage>
</organism>
<protein>
    <submittedName>
        <fullName evidence="1">Uncharacterized protein</fullName>
    </submittedName>
</protein>
<evidence type="ECO:0000313" key="1">
    <source>
        <dbReference type="EMBL" id="GFB24786.1"/>
    </source>
</evidence>
<sequence length="79" mass="8752">MIDKHSRGILSKKFPPAAESGFVNCLVGFLKKICDFVTKEENRNACFPTSSDVFPLPEEVPTARRKFPLPEEVPTGSAK</sequence>
<proteinExistence type="predicted"/>
<accession>A0A699L8B7</accession>
<reference evidence="1" key="1">
    <citation type="journal article" date="2019" name="Sci. Rep.">
        <title>Draft genome of Tanacetum cinerariifolium, the natural source of mosquito coil.</title>
        <authorList>
            <person name="Yamashiro T."/>
            <person name="Shiraishi A."/>
            <person name="Satake H."/>
            <person name="Nakayama K."/>
        </authorList>
    </citation>
    <scope>NUCLEOTIDE SEQUENCE</scope>
</reference>
<dbReference type="AlphaFoldDB" id="A0A699L8B7"/>
<gene>
    <name evidence="1" type="ORF">Tci_696757</name>
</gene>